<feature type="domain" description="Phosphoribosyltransferase" evidence="6">
    <location>
        <begin position="7"/>
        <end position="154"/>
    </location>
</feature>
<evidence type="ECO:0000256" key="1">
    <source>
        <dbReference type="ARBA" id="ARBA00005565"/>
    </source>
</evidence>
<dbReference type="Proteomes" id="UP000033491">
    <property type="component" value="Unassembled WGS sequence"/>
</dbReference>
<comment type="function">
    <text evidence="5">Regulates transcriptional attenuation of the pyrimidine nucleotide (pyr) operon by binding in a uridine-dependent manner to specific sites on pyr mRNA. This disrupts an antiterminator hairpin in the RNA and favors formation of a downstream transcription terminator, leading to a reduced expression of downstream genes.</text>
</comment>
<dbReference type="InterPro" id="IPR029057">
    <property type="entry name" value="PRTase-like"/>
</dbReference>
<keyword evidence="5 8" id="KW-0808">Transferase</keyword>
<evidence type="ECO:0000313" key="9">
    <source>
        <dbReference type="Proteomes" id="UP000033491"/>
    </source>
</evidence>
<sequence>MPKVVVDAMAMQRALTRITYEIIERNKGVDDLVILGIKTRGVYLAQRIASRLQQLENVTVPVGALDVTPYRDDIDHDSQAAEPEVSAADIDFSVAGKKVILVDDVLYTGRTIRAAMSAIMALGRPKSINLAVLVDRGHRELPIRADFVGKNIPSSQREKIKVSVTEIDDRDAVEIIKASANQAN</sequence>
<keyword evidence="2 5" id="KW-0806">Transcription termination</keyword>
<dbReference type="EC" id="2.4.2.9" evidence="5"/>
<dbReference type="PANTHER" id="PTHR11608">
    <property type="entry name" value="BIFUNCTIONAL PROTEIN PYRR"/>
    <property type="match status" value="1"/>
</dbReference>
<name>A0A0F3RTM3_9LACO</name>
<dbReference type="Gene3D" id="3.40.50.2020">
    <property type="match status" value="1"/>
</dbReference>
<evidence type="ECO:0000313" key="10">
    <source>
        <dbReference type="Proteomes" id="UP000321691"/>
    </source>
</evidence>
<dbReference type="InterPro" id="IPR023050">
    <property type="entry name" value="PyrR"/>
</dbReference>
<dbReference type="CDD" id="cd06223">
    <property type="entry name" value="PRTases_typeI"/>
    <property type="match status" value="1"/>
</dbReference>
<dbReference type="PATRIC" id="fig|216463.3.peg.2271"/>
<dbReference type="NCBIfam" id="NF003548">
    <property type="entry name" value="PRK05205.1-4"/>
    <property type="match status" value="1"/>
</dbReference>
<proteinExistence type="inferred from homology"/>
<keyword evidence="5" id="KW-0694">RNA-binding</keyword>
<accession>A0A0F3RTM3</accession>
<keyword evidence="5 8" id="KW-0328">Glycosyltransferase</keyword>
<comment type="subunit">
    <text evidence="5">Homodimer and homohexamer; in equilibrium.</text>
</comment>
<protein>
    <recommendedName>
        <fullName evidence="5">Bifunctional protein PyrR</fullName>
    </recommendedName>
    <domain>
        <recommendedName>
            <fullName evidence="5">Pyrimidine operon regulatory protein</fullName>
        </recommendedName>
    </domain>
    <domain>
        <recommendedName>
            <fullName evidence="5">Uracil phosphoribosyltransferase</fullName>
            <shortName evidence="5">UPRTase</shortName>
            <ecNumber evidence="5">2.4.2.9</ecNumber>
        </recommendedName>
    </domain>
</protein>
<dbReference type="PANTHER" id="PTHR11608:SF0">
    <property type="entry name" value="BIFUNCTIONAL PROTEIN PYRR"/>
    <property type="match status" value="1"/>
</dbReference>
<dbReference type="SUPFAM" id="SSF53271">
    <property type="entry name" value="PRTase-like"/>
    <property type="match status" value="1"/>
</dbReference>
<evidence type="ECO:0000313" key="8">
    <source>
        <dbReference type="EMBL" id="KJW13321.1"/>
    </source>
</evidence>
<comment type="caution">
    <text evidence="8">The sequence shown here is derived from an EMBL/GenBank/DDBJ whole genome shotgun (WGS) entry which is preliminary data.</text>
</comment>
<keyword evidence="3 5" id="KW-0805">Transcription regulation</keyword>
<dbReference type="AlphaFoldDB" id="A0A0F3RTM3"/>
<dbReference type="OrthoDB" id="9802227at2"/>
<dbReference type="HAMAP" id="MF_01219">
    <property type="entry name" value="PyrR"/>
    <property type="match status" value="1"/>
</dbReference>
<evidence type="ECO:0000256" key="5">
    <source>
        <dbReference type="HAMAP-Rule" id="MF_01219"/>
    </source>
</evidence>
<comment type="function">
    <text evidence="5">Also displays a weak uracil phosphoribosyltransferase activity which is not physiologically significant.</text>
</comment>
<evidence type="ECO:0000256" key="4">
    <source>
        <dbReference type="ARBA" id="ARBA00023163"/>
    </source>
</evidence>
<dbReference type="NCBIfam" id="NF003549">
    <property type="entry name" value="PRK05205.1-5"/>
    <property type="match status" value="1"/>
</dbReference>
<comment type="similarity">
    <text evidence="1 5">Belongs to the purine/pyrimidine phosphoribosyltransferase family. PyrR subfamily.</text>
</comment>
<dbReference type="Pfam" id="PF00156">
    <property type="entry name" value="Pribosyltran"/>
    <property type="match status" value="1"/>
</dbReference>
<reference evidence="8 9" key="1">
    <citation type="submission" date="2015-03" db="EMBL/GenBank/DDBJ databases">
        <authorList>
            <person name="Zheng J."/>
            <person name="Ganezle M."/>
        </authorList>
    </citation>
    <scope>NUCLEOTIDE SEQUENCE [LARGE SCALE GENOMIC DNA]</scope>
    <source>
        <strain evidence="8 9">LP38</strain>
    </source>
</reference>
<dbReference type="EMBL" id="BJZI01000002">
    <property type="protein sequence ID" value="GEO65659.1"/>
    <property type="molecule type" value="Genomic_DNA"/>
</dbReference>
<dbReference type="GO" id="GO:0006353">
    <property type="term" value="P:DNA-templated transcription termination"/>
    <property type="evidence" value="ECO:0007669"/>
    <property type="project" value="UniProtKB-UniRule"/>
</dbReference>
<dbReference type="GO" id="GO:0003723">
    <property type="term" value="F:RNA binding"/>
    <property type="evidence" value="ECO:0007669"/>
    <property type="project" value="UniProtKB-UniRule"/>
</dbReference>
<feature type="short sequence motif" description="PRPP-binding" evidence="5">
    <location>
        <begin position="99"/>
        <end position="111"/>
    </location>
</feature>
<dbReference type="Proteomes" id="UP000321691">
    <property type="component" value="Unassembled WGS sequence"/>
</dbReference>
<organism evidence="8 9">
    <name type="scientific">Levilactobacillus spicheri</name>
    <dbReference type="NCBI Taxonomy" id="216463"/>
    <lineage>
        <taxon>Bacteria</taxon>
        <taxon>Bacillati</taxon>
        <taxon>Bacillota</taxon>
        <taxon>Bacilli</taxon>
        <taxon>Lactobacillales</taxon>
        <taxon>Lactobacillaceae</taxon>
        <taxon>Levilactobacillus</taxon>
    </lineage>
</organism>
<evidence type="ECO:0000256" key="2">
    <source>
        <dbReference type="ARBA" id="ARBA00022472"/>
    </source>
</evidence>
<dbReference type="STRING" id="216463.VC81_02300"/>
<evidence type="ECO:0000313" key="7">
    <source>
        <dbReference type="EMBL" id="GEO65659.1"/>
    </source>
</evidence>
<evidence type="ECO:0000259" key="6">
    <source>
        <dbReference type="Pfam" id="PF00156"/>
    </source>
</evidence>
<gene>
    <name evidence="5 7" type="primary">pyrR</name>
    <name evidence="7" type="ORF">LSP04_00780</name>
    <name evidence="8" type="ORF">VC81_02300</name>
</gene>
<keyword evidence="4 5" id="KW-0804">Transcription</keyword>
<keyword evidence="10" id="KW-1185">Reference proteome</keyword>
<dbReference type="RefSeq" id="WP_045806548.1">
    <property type="nucleotide sequence ID" value="NZ_BJZI01000002.1"/>
</dbReference>
<dbReference type="EMBL" id="JZCR01000006">
    <property type="protein sequence ID" value="KJW13321.1"/>
    <property type="molecule type" value="Genomic_DNA"/>
</dbReference>
<reference evidence="7 10" key="2">
    <citation type="submission" date="2019-07" db="EMBL/GenBank/DDBJ databases">
        <title>Whole genome shotgun sequence of Lactobacillus spicheri NBRC 107155.</title>
        <authorList>
            <person name="Hosoyama A."/>
            <person name="Uohara A."/>
            <person name="Ohji S."/>
            <person name="Ichikawa N."/>
        </authorList>
    </citation>
    <scope>NUCLEOTIDE SEQUENCE [LARGE SCALE GENOMIC DNA]</scope>
    <source>
        <strain evidence="7 10">NBRC 107155</strain>
    </source>
</reference>
<evidence type="ECO:0000256" key="3">
    <source>
        <dbReference type="ARBA" id="ARBA00023015"/>
    </source>
</evidence>
<dbReference type="InterPro" id="IPR000836">
    <property type="entry name" value="PRTase_dom"/>
</dbReference>
<dbReference type="FunFam" id="3.40.50.2020:FF:000020">
    <property type="entry name" value="Bifunctional protein PyrR"/>
    <property type="match status" value="1"/>
</dbReference>
<comment type="catalytic activity">
    <reaction evidence="5">
        <text>UMP + diphosphate = 5-phospho-alpha-D-ribose 1-diphosphate + uracil</text>
        <dbReference type="Rhea" id="RHEA:13017"/>
        <dbReference type="ChEBI" id="CHEBI:17568"/>
        <dbReference type="ChEBI" id="CHEBI:33019"/>
        <dbReference type="ChEBI" id="CHEBI:57865"/>
        <dbReference type="ChEBI" id="CHEBI:58017"/>
        <dbReference type="EC" id="2.4.2.9"/>
    </reaction>
</comment>
<dbReference type="InterPro" id="IPR050137">
    <property type="entry name" value="PyrR_bifunctional"/>
</dbReference>
<dbReference type="GO" id="GO:0004845">
    <property type="term" value="F:uracil phosphoribosyltransferase activity"/>
    <property type="evidence" value="ECO:0007669"/>
    <property type="project" value="UniProtKB-UniRule"/>
</dbReference>